<keyword evidence="3" id="KW-1185">Reference proteome</keyword>
<feature type="compositionally biased region" description="Polar residues" evidence="1">
    <location>
        <begin position="365"/>
        <end position="390"/>
    </location>
</feature>
<name>A0ABR2ITT8_9PEZI</name>
<accession>A0ABR2ITT8</accession>
<feature type="compositionally biased region" description="Pro residues" evidence="1">
    <location>
        <begin position="143"/>
        <end position="167"/>
    </location>
</feature>
<feature type="compositionally biased region" description="Low complexity" evidence="1">
    <location>
        <begin position="227"/>
        <end position="242"/>
    </location>
</feature>
<evidence type="ECO:0000313" key="2">
    <source>
        <dbReference type="EMBL" id="KAK8868243.1"/>
    </source>
</evidence>
<protein>
    <submittedName>
        <fullName evidence="2">Sh3 domain containing protein</fullName>
    </submittedName>
</protein>
<feature type="compositionally biased region" description="Low complexity" evidence="1">
    <location>
        <begin position="168"/>
        <end position="177"/>
    </location>
</feature>
<proteinExistence type="predicted"/>
<dbReference type="SUPFAM" id="SSF50044">
    <property type="entry name" value="SH3-domain"/>
    <property type="match status" value="1"/>
</dbReference>
<feature type="compositionally biased region" description="Polar residues" evidence="1">
    <location>
        <begin position="186"/>
        <end position="200"/>
    </location>
</feature>
<dbReference type="Gene3D" id="2.30.30.40">
    <property type="entry name" value="SH3 Domains"/>
    <property type="match status" value="1"/>
</dbReference>
<reference evidence="2 3" key="1">
    <citation type="journal article" date="2024" name="IMA Fungus">
        <title>Apiospora arundinis, a panoply of carbohydrate-active enzymes and secondary metabolites.</title>
        <authorList>
            <person name="Sorensen T."/>
            <person name="Petersen C."/>
            <person name="Muurmann A.T."/>
            <person name="Christiansen J.V."/>
            <person name="Brundto M.L."/>
            <person name="Overgaard C.K."/>
            <person name="Boysen A.T."/>
            <person name="Wollenberg R.D."/>
            <person name="Larsen T.O."/>
            <person name="Sorensen J.L."/>
            <person name="Nielsen K.L."/>
            <person name="Sondergaard T.E."/>
        </authorList>
    </citation>
    <scope>NUCLEOTIDE SEQUENCE [LARGE SCALE GENOMIC DNA]</scope>
    <source>
        <strain evidence="2 3">AAU 773</strain>
    </source>
</reference>
<gene>
    <name evidence="2" type="ORF">PGQ11_006821</name>
</gene>
<feature type="compositionally biased region" description="Low complexity" evidence="1">
    <location>
        <begin position="355"/>
        <end position="364"/>
    </location>
</feature>
<feature type="compositionally biased region" description="Polar residues" evidence="1">
    <location>
        <begin position="258"/>
        <end position="269"/>
    </location>
</feature>
<feature type="region of interest" description="Disordered" evidence="1">
    <location>
        <begin position="137"/>
        <end position="299"/>
    </location>
</feature>
<dbReference type="InterPro" id="IPR036028">
    <property type="entry name" value="SH3-like_dom_sf"/>
</dbReference>
<dbReference type="EMBL" id="JAPCWZ010000004">
    <property type="protein sequence ID" value="KAK8868243.1"/>
    <property type="molecule type" value="Genomic_DNA"/>
</dbReference>
<organism evidence="2 3">
    <name type="scientific">Apiospora arundinis</name>
    <dbReference type="NCBI Taxonomy" id="335852"/>
    <lineage>
        <taxon>Eukaryota</taxon>
        <taxon>Fungi</taxon>
        <taxon>Dikarya</taxon>
        <taxon>Ascomycota</taxon>
        <taxon>Pezizomycotina</taxon>
        <taxon>Sordariomycetes</taxon>
        <taxon>Xylariomycetidae</taxon>
        <taxon>Amphisphaeriales</taxon>
        <taxon>Apiosporaceae</taxon>
        <taxon>Apiospora</taxon>
    </lineage>
</organism>
<sequence>MSADAECFVIHPFQELVKIAKEAAANAEAGKSDDPERSQRMLKSARGLLKEGERALQKITPIWNAQIDRHGDAFKRSIRDNDVDVENRRVLEDLLYDLDDFIEVDTFDADKYSEVQAASKAFALSALEAIRRLKIEDDSPATPSSPEPVPPTIPPNSAFPPLPPLPPGRLESLSRPPTRQPIDSLLLSTSTSRNDSQRANSTRTGGSRSASGVSHLLERTNTKRSHASSATSSGSVRSSVSSRRSEHWPLHPNPLQPARSNPANDQSPPVQVDAGGREHSLPQNETAQPEIKHASSTPRISEWVREQLSTNLSDQTAVIPEDGTLLPHRHADRLPISRANRDTLQSSVISEDESATPTSPASTSYRTSVFSDTGSHLSTAKSSLHGSNDTPRIPPLPTHFFSVFPTPTPEIPPGNESRLARHGDSVLDEPAKTVPRERVVDIPASEPETIPWYADRVKCTIGPDSSFKALGGFCEGAFIFRESGGQAATIASLEQSNKVTVARCVECKYRHTLSEIEVDNNPKNGGLCTWGIKYRLRFLYKSHLPSESARITRYGCVFCLQEGRTPCESDATVFTTPDQLFRHLARHPQPLPEVDSFSVGYGETSPDDPTLGNFDLFFPNPPVASPLAELDPTLLGSLPTAVANMDHLVRGGDRPSIDANGEMTLQFVEGARILGVEFPEKWGGKQCTGWHDGAHGTFPAKCVSLLPPRKGNVRIPGINNDGVTVSARWKWEPSDPASGWLTFDKGATIRNVSWLNQDQWCWSGMTKDGKIGFFPQSHIKPESVKDALSPEFNQLKKQARPTRLFKLRRTLSHAS</sequence>
<comment type="caution">
    <text evidence="2">The sequence shown here is derived from an EMBL/GenBank/DDBJ whole genome shotgun (WGS) entry which is preliminary data.</text>
</comment>
<feature type="region of interest" description="Disordered" evidence="1">
    <location>
        <begin position="346"/>
        <end position="391"/>
    </location>
</feature>
<dbReference type="Proteomes" id="UP001390339">
    <property type="component" value="Unassembled WGS sequence"/>
</dbReference>
<evidence type="ECO:0000313" key="3">
    <source>
        <dbReference type="Proteomes" id="UP001390339"/>
    </source>
</evidence>
<evidence type="ECO:0000256" key="1">
    <source>
        <dbReference type="SAM" id="MobiDB-lite"/>
    </source>
</evidence>
<feature type="compositionally biased region" description="Low complexity" evidence="1">
    <location>
        <begin position="201"/>
        <end position="214"/>
    </location>
</feature>